<organism evidence="2 3">
    <name type="scientific">Lingula anatina</name>
    <name type="common">Brachiopod</name>
    <name type="synonym">Lingula unguis</name>
    <dbReference type="NCBI Taxonomy" id="7574"/>
    <lineage>
        <taxon>Eukaryota</taxon>
        <taxon>Metazoa</taxon>
        <taxon>Spiralia</taxon>
        <taxon>Lophotrochozoa</taxon>
        <taxon>Brachiopoda</taxon>
        <taxon>Linguliformea</taxon>
        <taxon>Lingulata</taxon>
        <taxon>Lingulida</taxon>
        <taxon>Linguloidea</taxon>
        <taxon>Lingulidae</taxon>
        <taxon>Lingula</taxon>
    </lineage>
</organism>
<accession>A0A1S3JIU5</accession>
<feature type="non-terminal residue" evidence="3">
    <location>
        <position position="258"/>
    </location>
</feature>
<dbReference type="Gene3D" id="1.10.150.130">
    <property type="match status" value="1"/>
</dbReference>
<dbReference type="KEGG" id="lak:106173644"/>
<name>A0A1S3JIU5_LINAN</name>
<evidence type="ECO:0000313" key="3">
    <source>
        <dbReference type="RefSeq" id="XP_013410293.1"/>
    </source>
</evidence>
<gene>
    <name evidence="3" type="primary">LOC106173644</name>
</gene>
<sequence>MDIARAVRPEIGEEIQQELRTEHTEEANIQNGASINQKMELESFVEKHGLGPETKEKLLTNGFSSQRALDLLRVEDIREIGIQTLGERRLLEAAIISRNNPGNAEAQPHPAVTNIMPQSTDELNTRLGRLLEDPVGAVDRGDRRETYQGTSAREEHLDKKIQHYRSLCYADSTKRTYSSFLRSYFHFCASMSYVAFPADNLTLCRYVAHLAEKLHASSIPKYLAVIRIIHLEMGLDNPIQDNWALKTVLRGIQREKGL</sequence>
<keyword evidence="2" id="KW-1185">Reference proteome</keyword>
<dbReference type="AlphaFoldDB" id="A0A1S3JIU5"/>
<dbReference type="Proteomes" id="UP000085678">
    <property type="component" value="Unplaced"/>
</dbReference>
<proteinExistence type="predicted"/>
<protein>
    <submittedName>
        <fullName evidence="3">Uncharacterized protein LOC106173644</fullName>
    </submittedName>
</protein>
<dbReference type="GeneID" id="106173644"/>
<reference evidence="3" key="1">
    <citation type="journal article" date="2015" name="Nat. Commun.">
        <title>The Lingula genome provides insights into brachiopod evolution and the origin of phosphate biomineralization.</title>
        <authorList>
            <person name="Luo Y.J."/>
            <person name="Takeuchi T."/>
            <person name="Koyanagi R."/>
            <person name="Yamada L."/>
            <person name="Kanda M."/>
            <person name="Khalturina M."/>
            <person name="Fujie M."/>
            <person name="Yamasaki S.I."/>
            <person name="Endo K."/>
            <person name="Satoh N."/>
        </authorList>
    </citation>
    <scope>NUCLEOTIDE SEQUENCE</scope>
</reference>
<dbReference type="InParanoid" id="A0A1S3JIU5"/>
<dbReference type="SUPFAM" id="SSF47823">
    <property type="entry name" value="lambda integrase-like, N-terminal domain"/>
    <property type="match status" value="1"/>
</dbReference>
<dbReference type="RefSeq" id="XP_013410293.1">
    <property type="nucleotide sequence ID" value="XM_013554839.1"/>
</dbReference>
<dbReference type="GO" id="GO:0003677">
    <property type="term" value="F:DNA binding"/>
    <property type="evidence" value="ECO:0007669"/>
    <property type="project" value="UniProtKB-KW"/>
</dbReference>
<dbReference type="OrthoDB" id="6144328at2759"/>
<evidence type="ECO:0000313" key="2">
    <source>
        <dbReference type="Proteomes" id="UP000085678"/>
    </source>
</evidence>
<reference evidence="3" key="2">
    <citation type="submission" date="2025-08" db="UniProtKB">
        <authorList>
            <consortium name="RefSeq"/>
        </authorList>
    </citation>
    <scope>IDENTIFICATION</scope>
</reference>
<evidence type="ECO:0000256" key="1">
    <source>
        <dbReference type="ARBA" id="ARBA00023125"/>
    </source>
</evidence>
<dbReference type="InterPro" id="IPR010998">
    <property type="entry name" value="Integrase_recombinase_N"/>
</dbReference>
<keyword evidence="1" id="KW-0238">DNA-binding</keyword>